<dbReference type="HOGENOM" id="CLU_044876_0_2_1"/>
<dbReference type="SUPFAM" id="SSF51735">
    <property type="entry name" value="NAD(P)-binding Rossmann-fold domains"/>
    <property type="match status" value="1"/>
</dbReference>
<evidence type="ECO:0000313" key="6">
    <source>
        <dbReference type="Proteomes" id="UP000054321"/>
    </source>
</evidence>
<dbReference type="OrthoDB" id="10000533at2759"/>
<feature type="domain" description="NmrA-like" evidence="4">
    <location>
        <begin position="3"/>
        <end position="204"/>
    </location>
</feature>
<dbReference type="Proteomes" id="UP000054321">
    <property type="component" value="Unassembled WGS sequence"/>
</dbReference>
<dbReference type="PANTHER" id="PTHR47706">
    <property type="entry name" value="NMRA-LIKE FAMILY PROTEIN"/>
    <property type="match status" value="1"/>
</dbReference>
<name>A0A0C3GQH9_OIDMZ</name>
<dbReference type="InterPro" id="IPR008030">
    <property type="entry name" value="NmrA-like"/>
</dbReference>
<evidence type="ECO:0000259" key="4">
    <source>
        <dbReference type="Pfam" id="PF05368"/>
    </source>
</evidence>
<protein>
    <recommendedName>
        <fullName evidence="4">NmrA-like domain-containing protein</fullName>
    </recommendedName>
</protein>
<evidence type="ECO:0000256" key="1">
    <source>
        <dbReference type="ARBA" id="ARBA00005725"/>
    </source>
</evidence>
<evidence type="ECO:0000256" key="3">
    <source>
        <dbReference type="ARBA" id="ARBA00023002"/>
    </source>
</evidence>
<gene>
    <name evidence="5" type="ORF">OIDMADRAFT_56667</name>
</gene>
<dbReference type="InParanoid" id="A0A0C3GQH9"/>
<dbReference type="Gene3D" id="3.40.50.720">
    <property type="entry name" value="NAD(P)-binding Rossmann-like Domain"/>
    <property type="match status" value="1"/>
</dbReference>
<keyword evidence="2" id="KW-0521">NADP</keyword>
<dbReference type="GO" id="GO:0016491">
    <property type="term" value="F:oxidoreductase activity"/>
    <property type="evidence" value="ECO:0007669"/>
    <property type="project" value="UniProtKB-KW"/>
</dbReference>
<keyword evidence="3" id="KW-0560">Oxidoreductase</keyword>
<proteinExistence type="inferred from homology"/>
<dbReference type="InterPro" id="IPR051609">
    <property type="entry name" value="NmrA/Isoflavone_reductase-like"/>
</dbReference>
<dbReference type="Pfam" id="PF05368">
    <property type="entry name" value="NmrA"/>
    <property type="match status" value="1"/>
</dbReference>
<reference evidence="6" key="2">
    <citation type="submission" date="2015-01" db="EMBL/GenBank/DDBJ databases">
        <title>Evolutionary Origins and Diversification of the Mycorrhizal Mutualists.</title>
        <authorList>
            <consortium name="DOE Joint Genome Institute"/>
            <consortium name="Mycorrhizal Genomics Consortium"/>
            <person name="Kohler A."/>
            <person name="Kuo A."/>
            <person name="Nagy L.G."/>
            <person name="Floudas D."/>
            <person name="Copeland A."/>
            <person name="Barry K.W."/>
            <person name="Cichocki N."/>
            <person name="Veneault-Fourrey C."/>
            <person name="LaButti K."/>
            <person name="Lindquist E.A."/>
            <person name="Lipzen A."/>
            <person name="Lundell T."/>
            <person name="Morin E."/>
            <person name="Murat C."/>
            <person name="Riley R."/>
            <person name="Ohm R."/>
            <person name="Sun H."/>
            <person name="Tunlid A."/>
            <person name="Henrissat B."/>
            <person name="Grigoriev I.V."/>
            <person name="Hibbett D.S."/>
            <person name="Martin F."/>
        </authorList>
    </citation>
    <scope>NUCLEOTIDE SEQUENCE [LARGE SCALE GENOMIC DNA]</scope>
    <source>
        <strain evidence="6">Zn</strain>
    </source>
</reference>
<dbReference type="InterPro" id="IPR036291">
    <property type="entry name" value="NAD(P)-bd_dom_sf"/>
</dbReference>
<organism evidence="5 6">
    <name type="scientific">Oidiodendron maius (strain Zn)</name>
    <dbReference type="NCBI Taxonomy" id="913774"/>
    <lineage>
        <taxon>Eukaryota</taxon>
        <taxon>Fungi</taxon>
        <taxon>Dikarya</taxon>
        <taxon>Ascomycota</taxon>
        <taxon>Pezizomycotina</taxon>
        <taxon>Leotiomycetes</taxon>
        <taxon>Leotiomycetes incertae sedis</taxon>
        <taxon>Myxotrichaceae</taxon>
        <taxon>Oidiodendron</taxon>
    </lineage>
</organism>
<comment type="similarity">
    <text evidence="1">Belongs to the NmrA-type oxidoreductase family. Isoflavone reductase subfamily.</text>
</comment>
<accession>A0A0C3GQH9</accession>
<keyword evidence="6" id="KW-1185">Reference proteome</keyword>
<evidence type="ECO:0000256" key="2">
    <source>
        <dbReference type="ARBA" id="ARBA00022857"/>
    </source>
</evidence>
<evidence type="ECO:0000313" key="5">
    <source>
        <dbReference type="EMBL" id="KIM98295.1"/>
    </source>
</evidence>
<dbReference type="PANTHER" id="PTHR47706:SF4">
    <property type="entry name" value="NMRA-LIKE DOMAIN-CONTAINING PROTEIN"/>
    <property type="match status" value="1"/>
</dbReference>
<dbReference type="AlphaFoldDB" id="A0A0C3GQH9"/>
<dbReference type="EMBL" id="KN832880">
    <property type="protein sequence ID" value="KIM98295.1"/>
    <property type="molecule type" value="Genomic_DNA"/>
</dbReference>
<reference evidence="5 6" key="1">
    <citation type="submission" date="2014-04" db="EMBL/GenBank/DDBJ databases">
        <authorList>
            <consortium name="DOE Joint Genome Institute"/>
            <person name="Kuo A."/>
            <person name="Martino E."/>
            <person name="Perotto S."/>
            <person name="Kohler A."/>
            <person name="Nagy L.G."/>
            <person name="Floudas D."/>
            <person name="Copeland A."/>
            <person name="Barry K.W."/>
            <person name="Cichocki N."/>
            <person name="Veneault-Fourrey C."/>
            <person name="LaButti K."/>
            <person name="Lindquist E.A."/>
            <person name="Lipzen A."/>
            <person name="Lundell T."/>
            <person name="Morin E."/>
            <person name="Murat C."/>
            <person name="Sun H."/>
            <person name="Tunlid A."/>
            <person name="Henrissat B."/>
            <person name="Grigoriev I.V."/>
            <person name="Hibbett D.S."/>
            <person name="Martin F."/>
            <person name="Nordberg H.P."/>
            <person name="Cantor M.N."/>
            <person name="Hua S.X."/>
        </authorList>
    </citation>
    <scope>NUCLEOTIDE SEQUENCE [LARGE SCALE GENOMIC DNA]</scope>
    <source>
        <strain evidence="5 6">Zn</strain>
    </source>
</reference>
<sequence length="326" mass="36245">MVRIVVAGGAGNVGREVVHVILQQKKHEVTIFSRRDVSALIQEGFNAVQVDYTDKDALIKHLHDVNTVLSFIIDPSDTSSIAQKTLIDASIEAGVKRFAPNEWATRSESGITWYAGKDDVRDYLRRVNKEKKVLEYTLFQPGLFLNYLAYPHKTTEYLHVFQVQIDFDKGRAIVTDDGNDKIGLTTVQDLGRVVGAAIDYEGEWPEVGGLRGGQIKISDLIKLGEEIRGKPFVVDRLSGADVEAGELKSTWIPDFSRPKRSLEEIAQVPAAAGLSADFLARMVVSESLLAISRGAWDVSDEWNQLLPQLKLAGIEEFLRNVWEGKP</sequence>